<comment type="caution">
    <text evidence="1">The sequence shown here is derived from an EMBL/GenBank/DDBJ whole genome shotgun (WGS) entry which is preliminary data.</text>
</comment>
<sequence>MWSDGGDGRVFWAERENFAEDKVKGIVVLFAWISVQEAHLKNYINLYSSLGWNSLVCFADFVNTVERVGFIYLRWIICSNGFISGQQTSAMVEMLNFQWLEAARSAGLGGKET</sequence>
<organism evidence="1 2">
    <name type="scientific">Cuscuta epithymum</name>
    <dbReference type="NCBI Taxonomy" id="186058"/>
    <lineage>
        <taxon>Eukaryota</taxon>
        <taxon>Viridiplantae</taxon>
        <taxon>Streptophyta</taxon>
        <taxon>Embryophyta</taxon>
        <taxon>Tracheophyta</taxon>
        <taxon>Spermatophyta</taxon>
        <taxon>Magnoliopsida</taxon>
        <taxon>eudicotyledons</taxon>
        <taxon>Gunneridae</taxon>
        <taxon>Pentapetalae</taxon>
        <taxon>asterids</taxon>
        <taxon>lamiids</taxon>
        <taxon>Solanales</taxon>
        <taxon>Convolvulaceae</taxon>
        <taxon>Cuscuteae</taxon>
        <taxon>Cuscuta</taxon>
        <taxon>Cuscuta subgen. Cuscuta</taxon>
    </lineage>
</organism>
<name>A0AAV0CKE8_9ASTE</name>
<evidence type="ECO:0000313" key="2">
    <source>
        <dbReference type="Proteomes" id="UP001152523"/>
    </source>
</evidence>
<accession>A0AAV0CKE8</accession>
<dbReference type="Proteomes" id="UP001152523">
    <property type="component" value="Unassembled WGS sequence"/>
</dbReference>
<proteinExistence type="predicted"/>
<protein>
    <submittedName>
        <fullName evidence="1">Uncharacterized protein</fullName>
    </submittedName>
</protein>
<reference evidence="1" key="1">
    <citation type="submission" date="2022-07" db="EMBL/GenBank/DDBJ databases">
        <authorList>
            <person name="Macas J."/>
            <person name="Novak P."/>
            <person name="Neumann P."/>
        </authorList>
    </citation>
    <scope>NUCLEOTIDE SEQUENCE</scope>
</reference>
<keyword evidence="2" id="KW-1185">Reference proteome</keyword>
<gene>
    <name evidence="1" type="ORF">CEPIT_LOCUS7038</name>
</gene>
<dbReference type="EMBL" id="CAMAPF010000033">
    <property type="protein sequence ID" value="CAH9079756.1"/>
    <property type="molecule type" value="Genomic_DNA"/>
</dbReference>
<dbReference type="AlphaFoldDB" id="A0AAV0CKE8"/>
<evidence type="ECO:0000313" key="1">
    <source>
        <dbReference type="EMBL" id="CAH9079756.1"/>
    </source>
</evidence>